<proteinExistence type="predicted"/>
<dbReference type="Proteomes" id="UP000214596">
    <property type="component" value="Unassembled WGS sequence"/>
</dbReference>
<evidence type="ECO:0000313" key="3">
    <source>
        <dbReference type="Proteomes" id="UP000214596"/>
    </source>
</evidence>
<feature type="non-terminal residue" evidence="2">
    <location>
        <position position="115"/>
    </location>
</feature>
<evidence type="ECO:0000313" key="2">
    <source>
        <dbReference type="EMBL" id="OXE30087.1"/>
    </source>
</evidence>
<dbReference type="AlphaFoldDB" id="A0A227J6G6"/>
<feature type="transmembrane region" description="Helical" evidence="1">
    <location>
        <begin position="94"/>
        <end position="114"/>
    </location>
</feature>
<keyword evidence="1" id="KW-0812">Transmembrane</keyword>
<accession>A0A227J6G6</accession>
<evidence type="ECO:0000256" key="1">
    <source>
        <dbReference type="SAM" id="Phobius"/>
    </source>
</evidence>
<feature type="non-terminal residue" evidence="2">
    <location>
        <position position="1"/>
    </location>
</feature>
<sequence length="115" mass="12534">KLQIKLTNTQGWNQPQVLVDGVDEATRDYSFKLEGIHQEGNTVTASYLVDTWLGDVELSDQSLFVTIKDANLLAEETTQAIAEAIVDPLPSTSVVSIFLFALLGGLILNIMPCVL</sequence>
<reference evidence="2 3" key="1">
    <citation type="journal article" date="2017" name="Appl. Environ. Microbiol.">
        <title>Parallel evolution of two clades of a major Atlantic endemic Vibrio parahaemolyticus pathogen lineage by independent acquisition of related pathogenicity islands.</title>
        <authorList>
            <person name="Xu F."/>
            <person name="Gonzalez-Escalona N."/>
            <person name="Drees K.P."/>
            <person name="Sebra R.P."/>
            <person name="Cooper V.S."/>
            <person name="Jones S.H."/>
            <person name="Whistler C.A."/>
        </authorList>
    </citation>
    <scope>NUCLEOTIDE SEQUENCE [LARGE SCALE GENOMIC DNA]</scope>
    <source>
        <strain evidence="2 3">MAVP-3</strain>
    </source>
</reference>
<dbReference type="STRING" id="670.ACZ92_18265"/>
<keyword evidence="1" id="KW-1133">Transmembrane helix</keyword>
<organism evidence="2 3">
    <name type="scientific">Vibrio parahaemolyticus</name>
    <dbReference type="NCBI Taxonomy" id="670"/>
    <lineage>
        <taxon>Bacteria</taxon>
        <taxon>Pseudomonadati</taxon>
        <taxon>Pseudomonadota</taxon>
        <taxon>Gammaproteobacteria</taxon>
        <taxon>Vibrionales</taxon>
        <taxon>Vibrionaceae</taxon>
        <taxon>Vibrio</taxon>
    </lineage>
</organism>
<dbReference type="EMBL" id="NIXT01002574">
    <property type="protein sequence ID" value="OXE30087.1"/>
    <property type="molecule type" value="Genomic_DNA"/>
</dbReference>
<protein>
    <submittedName>
        <fullName evidence="2">Uncharacterized protein</fullName>
    </submittedName>
</protein>
<name>A0A227J6G6_VIBPH</name>
<keyword evidence="1" id="KW-0472">Membrane</keyword>
<comment type="caution">
    <text evidence="2">The sequence shown here is derived from an EMBL/GenBank/DDBJ whole genome shotgun (WGS) entry which is preliminary data.</text>
</comment>
<gene>
    <name evidence="2" type="ORF">CA163_25200</name>
</gene>